<dbReference type="PANTHER" id="PTHR34720:SF9">
    <property type="entry name" value="BLR4714 PROTEIN"/>
    <property type="match status" value="1"/>
</dbReference>
<evidence type="ECO:0000256" key="1">
    <source>
        <dbReference type="SAM" id="MobiDB-lite"/>
    </source>
</evidence>
<dbReference type="Pfam" id="PF17803">
    <property type="entry name" value="Cadherin_4"/>
    <property type="match status" value="1"/>
</dbReference>
<name>A0ABT1LZH8_9MYCO</name>
<dbReference type="InterPro" id="IPR015919">
    <property type="entry name" value="Cadherin-like_sf"/>
</dbReference>
<dbReference type="Gene3D" id="2.60.40.3440">
    <property type="match status" value="43"/>
</dbReference>
<dbReference type="Proteomes" id="UP001651690">
    <property type="component" value="Unassembled WGS sequence"/>
</dbReference>
<dbReference type="EMBL" id="JANDBD010000003">
    <property type="protein sequence ID" value="MCP9272320.1"/>
    <property type="molecule type" value="Genomic_DNA"/>
</dbReference>
<proteinExistence type="predicted"/>
<dbReference type="PROSITE" id="PS50268">
    <property type="entry name" value="CADHERIN_2"/>
    <property type="match status" value="2"/>
</dbReference>
<dbReference type="InterPro" id="IPR010221">
    <property type="entry name" value="VCBS_dom"/>
</dbReference>
<protein>
    <submittedName>
        <fullName evidence="3">Ig-like domain-containing protein</fullName>
    </submittedName>
</protein>
<keyword evidence="4" id="KW-1185">Reference proteome</keyword>
<dbReference type="NCBIfam" id="TIGR01965">
    <property type="entry name" value="VCBS_repeat"/>
    <property type="match status" value="39"/>
</dbReference>
<accession>A0ABT1LZH8</accession>
<feature type="region of interest" description="Disordered" evidence="1">
    <location>
        <begin position="1"/>
        <end position="182"/>
    </location>
</feature>
<feature type="compositionally biased region" description="Polar residues" evidence="1">
    <location>
        <begin position="122"/>
        <end position="134"/>
    </location>
</feature>
<dbReference type="NCBIfam" id="NF012211">
    <property type="entry name" value="tand_rpt_95"/>
    <property type="match status" value="42"/>
</dbReference>
<feature type="compositionally biased region" description="Low complexity" evidence="1">
    <location>
        <begin position="25"/>
        <end position="77"/>
    </location>
</feature>
<dbReference type="Pfam" id="PF17963">
    <property type="entry name" value="Big_9"/>
    <property type="match status" value="41"/>
</dbReference>
<evidence type="ECO:0000313" key="4">
    <source>
        <dbReference type="Proteomes" id="UP001651690"/>
    </source>
</evidence>
<dbReference type="PANTHER" id="PTHR34720">
    <property type="entry name" value="MICROCYSTIN DEPENDENT PROTEIN"/>
    <property type="match status" value="1"/>
</dbReference>
<dbReference type="InterPro" id="IPR040853">
    <property type="entry name" value="RapA2_cadherin-like"/>
</dbReference>
<feature type="compositionally biased region" description="Low complexity" evidence="1">
    <location>
        <begin position="108"/>
        <end position="117"/>
    </location>
</feature>
<organism evidence="3 4">
    <name type="scientific">Mycolicibacterium arenosum</name>
    <dbReference type="NCBI Taxonomy" id="2952157"/>
    <lineage>
        <taxon>Bacteria</taxon>
        <taxon>Bacillati</taxon>
        <taxon>Actinomycetota</taxon>
        <taxon>Actinomycetes</taxon>
        <taxon>Mycobacteriales</taxon>
        <taxon>Mycobacteriaceae</taxon>
        <taxon>Mycolicibacterium</taxon>
    </lineage>
</organism>
<reference evidence="3 4" key="1">
    <citation type="submission" date="2022-06" db="EMBL/GenBank/DDBJ databases">
        <title>Mycolicibacterium sp. CAU 1645 isolated from seawater.</title>
        <authorList>
            <person name="Kim W."/>
        </authorList>
    </citation>
    <scope>NUCLEOTIDE SEQUENCE [LARGE SCALE GENOMIC DNA]</scope>
    <source>
        <strain evidence="3 4">CAU 1645</strain>
    </source>
</reference>
<dbReference type="SUPFAM" id="SSF49313">
    <property type="entry name" value="Cadherin-like"/>
    <property type="match status" value="8"/>
</dbReference>
<gene>
    <name evidence="3" type="ORF">NM203_08990</name>
</gene>
<dbReference type="InterPro" id="IPR002126">
    <property type="entry name" value="Cadherin-like_dom"/>
</dbReference>
<comment type="caution">
    <text evidence="3">The sequence shown here is derived from an EMBL/GenBank/DDBJ whole genome shotgun (WGS) entry which is preliminary data.</text>
</comment>
<evidence type="ECO:0000313" key="3">
    <source>
        <dbReference type="EMBL" id="MCP9272320.1"/>
    </source>
</evidence>
<evidence type="ECO:0000259" key="2">
    <source>
        <dbReference type="PROSITE" id="PS50268"/>
    </source>
</evidence>
<feature type="domain" description="Cadherin" evidence="2">
    <location>
        <begin position="1064"/>
        <end position="1155"/>
    </location>
</feature>
<sequence>MATGHGLGLGIGLGEARAETDSDGSESSTSDSGSSPQSGGAQSAEDPSAAAEPTPDSSSTSTASAGQPASSSAAGEPDTSPPDMQVANSGGVIDSTNDAGQATDDDTSSPSEPTSDPVGDTESPSTESTNSDVATTPAEGSEQLSWPTDESPVATAPQGDSSPSGAADTGDASSPDPATTPVVTQIPETELSVAAPGDELSLAEPTVEGLAFSSTAEGSEPETTATSEMVDVASMVVSVYLSPFAEPGAPVSPVQPSIVWAVLAWIRREIQYTFFNRTPQVSPQDITLVLGPGEVSEPIPFYGYDADGDHIRYRVPTRGHWGGPSHGTVTVDQMTGTFTYQADAGYTGPDEFTVIASDVANCFHIHGLLSFLSPHFAHKDTAVISLMSFAPNAVPVTVADSYTTNEDGTLTVSAAAGVLANDSDPDAEPLSVAEPGVITTAHGSVNLAADGSFVYTPTPDYAGSDSFTYSATDGMGTSAPATVTITVTAINDVPVAAGDTVTTAEDNAVSGNVLSNDIDVDNALLTTSLASGPTHGTVTLGLDGSFIYRPDDDYYGPDSFTYTASDGWSTSAPATVAITVTPVNDAPVAVGDTFTTTEDDAVSGNLVSNDTDVDNALLTTTLASQPTRGTVTLGLGGSFIYTPTGNYYGIDSFTYTVSDGTVSSAPATVTVTITAVNDTPVAVGDTFTTAEDSALAGHVLGNDTDVDSAILTTTLADGPSHGSVILGPDGSFIYTPDDDFYGSDSFTYTASDGTATSSPATVTITITAVNDAPIAVGDTFSTAEDVALAGNVLGNDTDIDSSSLTTVLASGPTRGTVVLGLDGSFIYTPPDDYRGFDSFTYTVSDGAITSSPVTVTITITAVNDAPIAVGDTFSTDEDAAMAGNVLGNDLDVDSPFLTTNLSSGPSHGSVILGPDGSFIYTPDDDFYGSDSFTYTASDGTATSTPATVTITVAAFNDTPVAAGDGYAVAENGTLVVITDVGVLANDSDVDGDTLTATLVSGPAHGTLTFNTNGSFTYTPDAAFNGVDSFTYRASDGQVTSNLATVSISITAVNDTPVAVGDAYTVAEDGTLNQGTGTGVLANDTDVENSALTATLVSGPANGTLTLNANGSFTYTPTANFNGTDSFTYTATDGQATSTAATVTITVTAVNDAPVAVGDSFTTNEDTQLAGGVLANDSDIDSGSLTASVVTGPSHGTLSFNTDGTFTYSPNANYTGADSFTYRASDGQVTSNLATVSISITAVNDAPVAVGDSFTVDEDTELVGNVLGNDTDVESNSLTATLASGPANGTLVLNANGSFTYTPDVDFNGTDSFTYTVSDGQATSTAATVSISITAVNDAPVAVGDSFTVDEDTELVGNVAGNDTDVENNSLTATLASGPANGTLVLNANGSFTYTPDVGFNGTDSFTYTVSDGTDASAAATVTITITAVNDAPVAVDDAFTVDEDTELVGNVLGNDTDVENNSLTATLASGPAHGTLTLSANGSFTYTPDVDFNGTDSFTYTVSDGTDASDPATVTITITAVNDTPIAVDDSFTVDEDTELVGNVAGNDTDVENSTLATTLDSGPANGTLTLNANGSFTYTPDADFNGTDSFTYTVSDGTDASDPATVTITITAVNDAPVAVGDAYTVAEDGTLTVPVGTGVLGNDTDVENGSLTATLASGPANGTLTLSANGSFTYTPEADFTGTDSFTYTVSDGTDASDPATVTITITAVNDAPAAVNDSFTVAEDTELVGNVLGNDTDVENSTLTATLASGPANGTLTLNANGSFTYTPDTDFNGTDSFTYTVSDGTDASDPATVTITITAVNDAPVAVDDSFTVDEDTELVGNVLGNDTDVENGSLTATLASGPANGTLTLNANGSFTYTPDADFTGTDSFTYTVSDGTDASDPATVTITITAVNDAPVAVGDSFTVAEDTQLTGNVLGNDTDVENNSLTATLAIGPANGTLVLNANGSFTYTPDTDFAGTDSFTYTVSDGTDSSGPATVTITITAVNDAPVAVDDAFTVAEDTQLTGNVLGNDTDVENSSLTASLVAGPASGTLTFNANGSFTYTPDTDFTGTDSFTYTVSDGQATSTAATVSISITAVNDAPVAVGDSLTVDEDTQLTGNVLGNDTDVENSTLTATLDSGPASGTLTFNANGSFTYTPDADFAGTDSFTYTVSDGTDASDPATVTITITAVNDAPVAIGDSFTVAEDTELVGNVLGNDTDVENGSLTATLASGPANGTLTLNANGSFTYTPDADFAGTDSFTYTVSDGTDSSGPATVTITITAVNDAPVAVDDAFTVAEDTQLTGNVLGNDTDVENSSLTASLVAGPASGTLTFNANGSFTYTPDTDFTGTDSFTYTVSDGTDASDPATVTITINAVNDAPVAVDDSFTVAEDTQLTGNVLGNDTDVENSTLTATLDSGPANGTLTFNANGSFTYTPDTDFTGTDSFTYTVSDGADTSTAATVTITVTAVNDAPVAVDDGFTVAEDTQLTGNVLGNDTDVENSTLTATLDSGPASGTLTFNANGSFTYTPDTDFTGTDSFTYTVSDGADTSTAATVTITVTAVNDAPVAVDDGFTVAEDTQLTGNVLGNDTDVENSTLTATLNSGPASGTLTLNANGSFTYTPDADFAGTDSFTYTVSDGTDASDPATVTITITAVNDAPVAVGDSFTVAEDTELTGNVLGNDTDVENSSLTATLDSGPANGTLTFNANGSFTYTPDTNFNGTDSFTYTVSDGTDTSTAATVTITITAVNDAPVAVDDGFTVAEDTELTGNVLGNDTDVENSTLTATLDSGPANGTLVLNANGSFTYTPDADFNGTDSFTYTVSDGTDASDPATVTITVTAVNDAPVAVDDSFTVAEDTQLTGNVLGNDTDVENSTLTATVASGPANGTLTLNANGSFTYTPDADFTGTDSFTYTVSDGTDASDPATVTITINAVNDAPVSVDDAYTVAEDGTLTVPVGTGVLANDTDVENSTLTATLNSGPANGTLTFNANGSFTYTPDADFNGTDSFTYTVSDGTDTSAAATVTITITAVNDAPVAVGDSFTVAEDTELVGNVLGNDTDVENSTLTATLDSGPANGTLVLNANGSFTYTPDADFNGTDSFTYTVSDGTDASDPATVTITINAVNDAPVAVDDSFTVAEDTQLTGNVLGNDTDVENSTLTATLDSGPTNGTLTLNANGSFTYTPDADFTGTDSFTYTVSDGTDASDPATVTITITAVNDAPVAVGDAFTVAEDTELVGNVLGNDTDVENSTLTATLDSGPANGTLVLNANGSFTYTPDADFAGTDSFTYTVSDGTDTSDPATVTITITAVNDAPVAVNDSFTVAEDTELVGNVLGNDTDVENDSLTATLASGPVSGTLTLNANGSFTYTPDADFAGTDTFTYTVSDGTDASDPATVTITITAVNDAPVAVGDSFTVAEDTELVGNVLGNDTDVENSTLTATLDSGPANGTLTFNANGSFTYTPDADFAGTDSFTYTVSDGTDASDPATVTITIAAVNDAPVAVADAYTVTEDGTLTVPVGTGVLGNDTDVENGSLTATLDSGPANGTLTFNANGSFTYTPDTDFNGTDSFTYTVSDGTDASDPATVTITITAVNDVPVAVADAYTVAEDGTLTQTSGTGVLANDTDVENSTLTATLDSGPANGTLTLNANGSFTYTPDADFNGTDSFTYTVSDGTDTSTAATVTITITAVNDAPVAVDDSVTTNEDTQVSGGVLANDSDIDSGSLTAAVVTGPSHGTLSFNTDGTFTYTPNANYTGADSFTYRASDGQVTSNLATVSISITAVNDTPVAVADAYTVAEDGTLNQGAGTGVLANDTDVENSALTATLVSGPANGTLTLNANGSFTYTPTANFNGTDSFTYTATDGQATSTAATVTITITAVNDAPVAVGDSFTTTEDTQLAGGVLANDSDIDSGSLTAAVVTGPSHGTLSFNTDGTFTYSPNANYTGADSFTYRASDGQVTSNLATVTISITAVNDTPVAVADAYTVAEDGTLNQGAGTGVLANDTDVENSALTATLVSGPANGTLTLNANGSFTYTPTVNFNGTDSFTYTATDGQATSTAATVTITITAVNDAPVAVGDSFTTTEDTQLAGGVLANDSDIDSGSLTAAVVTGPSHGTLSFNTDGTFTYTPNANYTGADSFTYRASDGQVTSNLATVSISITAVNDTPVAVADAYTVAEDGTLTRTSGTGVLANDTDVENSALTATLVSGPANGSLTLNANGSFTYTPNANFNGTDSFTYTATDGQATSTAATVTITITAVNDAPVAVGDSVTTNQNTQVSGAVLANDTDIEGTTLTAAVITGPSNGTLSFNTDGTFTYTPNANYTGADSFTYRASDGQVTSNLATVSITVVDNVAPTAVGVQTTNSGTLGRAEQNDTIVYTFSEPIDPGTILAGWDGSATSVVVRIWDGDILLGILGGNDTLQVYDATNTTAIGLGTVSLGGDSYANGLLGGLLGSNIRFGATGTASTMTMSGNTVTIVLGTYSSSNSLLVGQGTETTAGTMVWTPTTGPEDLADNPLTIATATESGGSDREF</sequence>
<dbReference type="SMART" id="SM00112">
    <property type="entry name" value="CA"/>
    <property type="match status" value="12"/>
</dbReference>
<feature type="domain" description="Cadherin" evidence="2">
    <location>
        <begin position="3964"/>
        <end position="4062"/>
    </location>
</feature>
<feature type="compositionally biased region" description="Gly residues" evidence="1">
    <location>
        <begin position="1"/>
        <end position="13"/>
    </location>
</feature>